<gene>
    <name evidence="12" type="ORF">B7C62_13215</name>
</gene>
<dbReference type="GO" id="GO:0051537">
    <property type="term" value="F:2 iron, 2 sulfur cluster binding"/>
    <property type="evidence" value="ECO:0007669"/>
    <property type="project" value="UniProtKB-KW"/>
</dbReference>
<protein>
    <recommendedName>
        <fullName evidence="2">Cytochrome bc1 complex Rieske iron-sulfur subunit</fullName>
    </recommendedName>
    <alternativeName>
        <fullName evidence="8">Cytochrome bc1 reductase complex subunit QcrA</fullName>
    </alternativeName>
</protein>
<evidence type="ECO:0000256" key="1">
    <source>
        <dbReference type="ARBA" id="ARBA00002494"/>
    </source>
</evidence>
<keyword evidence="5" id="KW-0408">Iron</keyword>
<organism evidence="12 13">
    <name type="scientific">Kitasatospora albolonga</name>
    <dbReference type="NCBI Taxonomy" id="68173"/>
    <lineage>
        <taxon>Bacteria</taxon>
        <taxon>Bacillati</taxon>
        <taxon>Actinomycetota</taxon>
        <taxon>Actinomycetes</taxon>
        <taxon>Kitasatosporales</taxon>
        <taxon>Streptomycetaceae</taxon>
        <taxon>Kitasatospora</taxon>
    </lineage>
</organism>
<dbReference type="AlphaFoldDB" id="A0ABC8BRU0"/>
<dbReference type="EMBL" id="CP020563">
    <property type="protein sequence ID" value="ARF73119.1"/>
    <property type="molecule type" value="Genomic_DNA"/>
</dbReference>
<evidence type="ECO:0000256" key="7">
    <source>
        <dbReference type="ARBA" id="ARBA00023157"/>
    </source>
</evidence>
<dbReference type="GO" id="GO:0004497">
    <property type="term" value="F:monooxygenase activity"/>
    <property type="evidence" value="ECO:0007669"/>
    <property type="project" value="UniProtKB-ARBA"/>
</dbReference>
<evidence type="ECO:0000313" key="13">
    <source>
        <dbReference type="Proteomes" id="UP000192251"/>
    </source>
</evidence>
<feature type="domain" description="Rieske" evidence="11">
    <location>
        <begin position="73"/>
        <end position="173"/>
    </location>
</feature>
<reference evidence="12 13" key="1">
    <citation type="submission" date="2017-04" db="EMBL/GenBank/DDBJ databases">
        <title>The complete genome sequence of Streptomyces albolongus YIM 101047, the producer of novel bafilomycins and novel odoriferous sesquiterpenoids.</title>
        <authorList>
            <person name="Yin M."/>
            <person name="Jiang Y."/>
        </authorList>
    </citation>
    <scope>NUCLEOTIDE SEQUENCE [LARGE SCALE GENOMIC DNA]</scope>
    <source>
        <strain evidence="12 13">YIM 101047</strain>
    </source>
</reference>
<keyword evidence="6" id="KW-0411">Iron-sulfur</keyword>
<evidence type="ECO:0000256" key="2">
    <source>
        <dbReference type="ARBA" id="ARBA00015816"/>
    </source>
</evidence>
<feature type="compositionally biased region" description="Basic and acidic residues" evidence="10">
    <location>
        <begin position="285"/>
        <end position="294"/>
    </location>
</feature>
<dbReference type="InterPro" id="IPR017941">
    <property type="entry name" value="Rieske_2Fe-2S"/>
</dbReference>
<evidence type="ECO:0000256" key="5">
    <source>
        <dbReference type="ARBA" id="ARBA00023004"/>
    </source>
</evidence>
<dbReference type="RefSeq" id="WP_084746918.1">
    <property type="nucleotide sequence ID" value="NZ_CP020563.1"/>
</dbReference>
<dbReference type="GO" id="GO:0046872">
    <property type="term" value="F:metal ion binding"/>
    <property type="evidence" value="ECO:0007669"/>
    <property type="project" value="UniProtKB-KW"/>
</dbReference>
<accession>A0ABC8BRU0</accession>
<feature type="region of interest" description="Disordered" evidence="10">
    <location>
        <begin position="200"/>
        <end position="294"/>
    </location>
</feature>
<comment type="cofactor">
    <cofactor evidence="9">
        <name>[2Fe-2S] cluster</name>
        <dbReference type="ChEBI" id="CHEBI:190135"/>
    </cofactor>
</comment>
<evidence type="ECO:0000256" key="4">
    <source>
        <dbReference type="ARBA" id="ARBA00022723"/>
    </source>
</evidence>
<evidence type="ECO:0000259" key="11">
    <source>
        <dbReference type="PROSITE" id="PS51296"/>
    </source>
</evidence>
<evidence type="ECO:0000256" key="3">
    <source>
        <dbReference type="ARBA" id="ARBA00022714"/>
    </source>
</evidence>
<dbReference type="PROSITE" id="PS51296">
    <property type="entry name" value="RIESKE"/>
    <property type="match status" value="1"/>
</dbReference>
<proteinExistence type="predicted"/>
<evidence type="ECO:0000256" key="9">
    <source>
        <dbReference type="ARBA" id="ARBA00034078"/>
    </source>
</evidence>
<dbReference type="InterPro" id="IPR036922">
    <property type="entry name" value="Rieske_2Fe-2S_sf"/>
</dbReference>
<evidence type="ECO:0000256" key="8">
    <source>
        <dbReference type="ARBA" id="ARBA00029586"/>
    </source>
</evidence>
<evidence type="ECO:0000256" key="6">
    <source>
        <dbReference type="ARBA" id="ARBA00023014"/>
    </source>
</evidence>
<keyword evidence="7" id="KW-1015">Disulfide bond</keyword>
<dbReference type="SUPFAM" id="SSF50022">
    <property type="entry name" value="ISP domain"/>
    <property type="match status" value="1"/>
</dbReference>
<sequence>MSVTEQQQGGDHSSGGDPREALQDRIAADSLTTRRDYLRIVTTVSGGLAVGGIGVAAGILHRHGDGEEGKAPEAKRIAERLPPGESIAFRYPGEEDRAVAVRLDDGTLVGYSAVCTHLACAVLWRKDRGREGELYCPCHEGVFDARSGEVTAGPPPRGLPKVIVVEEADGSIWAVGTTRSGESVEAGLCRQLGGERPDLAARIGCPDIDGGAEAPPRGAGPGPRPRGRDPVAAPGRTGVSPAARTAPGRPGTSPATGPATSRRPAPSPATGTAPGRTGAWASSADRAETPGRRA</sequence>
<dbReference type="KEGG" id="kab:B7C62_13215"/>
<dbReference type="PRINTS" id="PR00162">
    <property type="entry name" value="RIESKE"/>
</dbReference>
<comment type="function">
    <text evidence="1">Iron-sulfur subunit of the cytochrome bc1 complex, an essential component of the respiratory electron transport chain required for ATP synthesis. The bc1 complex catalyzes the oxidation of menaquinol and the reduction of cytochrome c in the respiratory chain. The bc1 complex operates through a Q-cycle mechanism that couples electron transfer to generation of the proton gradient that drives ATP synthesis.</text>
</comment>
<dbReference type="InterPro" id="IPR005805">
    <property type="entry name" value="Rieske_Fe-S_prot_C"/>
</dbReference>
<dbReference type="Proteomes" id="UP000192251">
    <property type="component" value="Chromosome"/>
</dbReference>
<dbReference type="InterPro" id="IPR014349">
    <property type="entry name" value="Rieske_Fe-S_prot"/>
</dbReference>
<keyword evidence="13" id="KW-1185">Reference proteome</keyword>
<dbReference type="GO" id="GO:0016705">
    <property type="term" value="F:oxidoreductase activity, acting on paired donors, with incorporation or reduction of molecular oxygen"/>
    <property type="evidence" value="ECO:0007669"/>
    <property type="project" value="UniProtKB-ARBA"/>
</dbReference>
<keyword evidence="4" id="KW-0479">Metal-binding</keyword>
<name>A0ABC8BRU0_9ACTN</name>
<feature type="compositionally biased region" description="Low complexity" evidence="10">
    <location>
        <begin position="258"/>
        <end position="279"/>
    </location>
</feature>
<evidence type="ECO:0000256" key="10">
    <source>
        <dbReference type="SAM" id="MobiDB-lite"/>
    </source>
</evidence>
<dbReference type="CDD" id="cd03467">
    <property type="entry name" value="Rieske"/>
    <property type="match status" value="1"/>
</dbReference>
<feature type="region of interest" description="Disordered" evidence="10">
    <location>
        <begin position="1"/>
        <end position="21"/>
    </location>
</feature>
<dbReference type="PANTHER" id="PTHR10134">
    <property type="entry name" value="CYTOCHROME B-C1 COMPLEX SUBUNIT RIESKE, MITOCHONDRIAL"/>
    <property type="match status" value="1"/>
</dbReference>
<keyword evidence="3" id="KW-0001">2Fe-2S</keyword>
<dbReference type="Gene3D" id="2.102.10.10">
    <property type="entry name" value="Rieske [2Fe-2S] iron-sulphur domain"/>
    <property type="match status" value="1"/>
</dbReference>
<dbReference type="Pfam" id="PF00355">
    <property type="entry name" value="Rieske"/>
    <property type="match status" value="1"/>
</dbReference>
<evidence type="ECO:0000313" key="12">
    <source>
        <dbReference type="EMBL" id="ARF73119.1"/>
    </source>
</evidence>
<feature type="compositionally biased region" description="Low complexity" evidence="10">
    <location>
        <begin position="1"/>
        <end position="11"/>
    </location>
</feature>